<dbReference type="Proteomes" id="UP001283361">
    <property type="component" value="Unassembled WGS sequence"/>
</dbReference>
<name>A0AAE1AG28_9GAST</name>
<evidence type="ECO:0000313" key="2">
    <source>
        <dbReference type="Proteomes" id="UP001283361"/>
    </source>
</evidence>
<protein>
    <submittedName>
        <fullName evidence="1">Uncharacterized protein</fullName>
    </submittedName>
</protein>
<dbReference type="EMBL" id="JAWDGP010001967">
    <property type="protein sequence ID" value="KAK3786431.1"/>
    <property type="molecule type" value="Genomic_DNA"/>
</dbReference>
<reference evidence="1" key="1">
    <citation type="journal article" date="2023" name="G3 (Bethesda)">
        <title>A reference genome for the long-term kleptoplast-retaining sea slug Elysia crispata morphotype clarki.</title>
        <authorList>
            <person name="Eastman K.E."/>
            <person name="Pendleton A.L."/>
            <person name="Shaikh M.A."/>
            <person name="Suttiyut T."/>
            <person name="Ogas R."/>
            <person name="Tomko P."/>
            <person name="Gavelis G."/>
            <person name="Widhalm J.R."/>
            <person name="Wisecaver J.H."/>
        </authorList>
    </citation>
    <scope>NUCLEOTIDE SEQUENCE</scope>
    <source>
        <strain evidence="1">ECLA1</strain>
    </source>
</reference>
<accession>A0AAE1AG28</accession>
<keyword evidence="2" id="KW-1185">Reference proteome</keyword>
<comment type="caution">
    <text evidence="1">The sequence shown here is derived from an EMBL/GenBank/DDBJ whole genome shotgun (WGS) entry which is preliminary data.</text>
</comment>
<sequence>MLCFKPSKLDQIGTIGSSYPERKIQCRCQNGRSMVLLKRFRQLGTRHTFFSGVHSPHHTRVRTNPAPSISARSHLCSLNSGHISMAKGYAL</sequence>
<evidence type="ECO:0000313" key="1">
    <source>
        <dbReference type="EMBL" id="KAK3786431.1"/>
    </source>
</evidence>
<proteinExistence type="predicted"/>
<organism evidence="1 2">
    <name type="scientific">Elysia crispata</name>
    <name type="common">lettuce slug</name>
    <dbReference type="NCBI Taxonomy" id="231223"/>
    <lineage>
        <taxon>Eukaryota</taxon>
        <taxon>Metazoa</taxon>
        <taxon>Spiralia</taxon>
        <taxon>Lophotrochozoa</taxon>
        <taxon>Mollusca</taxon>
        <taxon>Gastropoda</taxon>
        <taxon>Heterobranchia</taxon>
        <taxon>Euthyneura</taxon>
        <taxon>Panpulmonata</taxon>
        <taxon>Sacoglossa</taxon>
        <taxon>Placobranchoidea</taxon>
        <taxon>Plakobranchidae</taxon>
        <taxon>Elysia</taxon>
    </lineage>
</organism>
<dbReference type="AlphaFoldDB" id="A0AAE1AG28"/>
<gene>
    <name evidence="1" type="ORF">RRG08_012420</name>
</gene>